<sequence>MTILTLRPLRETDLTTLIELETDAEAMFYTGSPEPKSTQAIEQNLHKLLADFEPLPKFQKLMAVHPEHGSIGIAVMYRGESGEAEIGYMMLRRFWGKGFGHHLAQATFERAQQWFPNEPLTALVYEDNIASTKVLLKLGFVITKRMVCPDRGLKDQKLEWHGLEQ</sequence>
<dbReference type="InterPro" id="IPR051531">
    <property type="entry name" value="N-acetyltransferase"/>
</dbReference>
<dbReference type="AlphaFoldDB" id="A0A6H1UF74"/>
<proteinExistence type="predicted"/>
<dbReference type="KEGG" id="fes:HER31_12775"/>
<organism evidence="2 3">
    <name type="scientific">Ferrimonas lipolytica</name>
    <dbReference type="NCBI Taxonomy" id="2724191"/>
    <lineage>
        <taxon>Bacteria</taxon>
        <taxon>Pseudomonadati</taxon>
        <taxon>Pseudomonadota</taxon>
        <taxon>Gammaproteobacteria</taxon>
        <taxon>Alteromonadales</taxon>
        <taxon>Ferrimonadaceae</taxon>
        <taxon>Ferrimonas</taxon>
    </lineage>
</organism>
<dbReference type="RefSeq" id="WP_168660953.1">
    <property type="nucleotide sequence ID" value="NZ_CP051180.1"/>
</dbReference>
<dbReference type="PANTHER" id="PTHR43792">
    <property type="entry name" value="GNAT FAMILY, PUTATIVE (AFU_ORTHOLOGUE AFUA_3G00765)-RELATED-RELATED"/>
    <property type="match status" value="1"/>
</dbReference>
<reference evidence="2 3" key="1">
    <citation type="submission" date="2020-04" db="EMBL/GenBank/DDBJ databases">
        <title>Ferrimonas sp. S7 isolated from sea water.</title>
        <authorList>
            <person name="Bae S.S."/>
            <person name="Baek K."/>
        </authorList>
    </citation>
    <scope>NUCLEOTIDE SEQUENCE [LARGE SCALE GENOMIC DNA]</scope>
    <source>
        <strain evidence="2 3">S7</strain>
    </source>
</reference>
<dbReference type="EMBL" id="CP051180">
    <property type="protein sequence ID" value="QIZ77694.1"/>
    <property type="molecule type" value="Genomic_DNA"/>
</dbReference>
<keyword evidence="2" id="KW-0808">Transferase</keyword>
<dbReference type="Proteomes" id="UP000501602">
    <property type="component" value="Chromosome"/>
</dbReference>
<protein>
    <submittedName>
        <fullName evidence="2">GNAT family N-acetyltransferase</fullName>
    </submittedName>
</protein>
<dbReference type="InterPro" id="IPR016181">
    <property type="entry name" value="Acyl_CoA_acyltransferase"/>
</dbReference>
<name>A0A6H1UF74_9GAMM</name>
<dbReference type="Gene3D" id="3.40.630.30">
    <property type="match status" value="1"/>
</dbReference>
<dbReference type="PROSITE" id="PS51186">
    <property type="entry name" value="GNAT"/>
    <property type="match status" value="1"/>
</dbReference>
<dbReference type="PANTHER" id="PTHR43792:SF1">
    <property type="entry name" value="N-ACETYLTRANSFERASE DOMAIN-CONTAINING PROTEIN"/>
    <property type="match status" value="1"/>
</dbReference>
<feature type="domain" description="N-acetyltransferase" evidence="1">
    <location>
        <begin position="4"/>
        <end position="159"/>
    </location>
</feature>
<dbReference type="SUPFAM" id="SSF55729">
    <property type="entry name" value="Acyl-CoA N-acyltransferases (Nat)"/>
    <property type="match status" value="1"/>
</dbReference>
<dbReference type="InterPro" id="IPR000182">
    <property type="entry name" value="GNAT_dom"/>
</dbReference>
<gene>
    <name evidence="2" type="ORF">HER31_12775</name>
</gene>
<evidence type="ECO:0000259" key="1">
    <source>
        <dbReference type="PROSITE" id="PS51186"/>
    </source>
</evidence>
<keyword evidence="3" id="KW-1185">Reference proteome</keyword>
<accession>A0A6H1UF74</accession>
<dbReference type="Pfam" id="PF13302">
    <property type="entry name" value="Acetyltransf_3"/>
    <property type="match status" value="1"/>
</dbReference>
<dbReference type="GO" id="GO:0016747">
    <property type="term" value="F:acyltransferase activity, transferring groups other than amino-acyl groups"/>
    <property type="evidence" value="ECO:0007669"/>
    <property type="project" value="InterPro"/>
</dbReference>
<evidence type="ECO:0000313" key="3">
    <source>
        <dbReference type="Proteomes" id="UP000501602"/>
    </source>
</evidence>
<evidence type="ECO:0000313" key="2">
    <source>
        <dbReference type="EMBL" id="QIZ77694.1"/>
    </source>
</evidence>